<evidence type="ECO:0000313" key="3">
    <source>
        <dbReference type="Proteomes" id="UP000425543"/>
    </source>
</evidence>
<accession>A0A649VMI7</accession>
<reference evidence="2 3" key="1">
    <citation type="submission" date="2019-10" db="EMBL/GenBank/DDBJ databases">
        <authorList>
            <person name="Hernandez-Flores M.J."/>
            <person name="Aleman-Lozada M."/>
            <person name="Aponte-Olivieri F."/>
            <person name="Cruz-Velazquez M.A."/>
            <person name="Diaz-Melendez B.J."/>
            <person name="Jana-Martinez N.E."/>
            <person name="Medina-Santiago V."/>
            <person name="Mercado-Mulero C."/>
            <person name="Herrera-DelValle R.J."/>
            <person name="Ocasio-Caldero C.E."/>
            <person name="Silva-Martinez J.O."/>
            <person name="Fernandez-Martinez M."/>
            <person name="Vazquez E."/>
            <person name="Rubin M.R."/>
            <person name="Fryberger R.B."/>
            <person name="Garlena R.A."/>
            <person name="Russell D.A."/>
            <person name="Pope W.H."/>
            <person name="Jacobs-Sera D."/>
            <person name="Hatfull G.F."/>
        </authorList>
    </citation>
    <scope>NUCLEOTIDE SEQUENCE [LARGE SCALE GENOMIC DNA]</scope>
</reference>
<organism evidence="2 3">
    <name type="scientific">Gordonia phage MelBins</name>
    <dbReference type="NCBI Taxonomy" id="2656540"/>
    <lineage>
        <taxon>Viruses</taxon>
        <taxon>Duplodnaviria</taxon>
        <taxon>Heunggongvirae</taxon>
        <taxon>Uroviricota</taxon>
        <taxon>Caudoviricetes</taxon>
        <taxon>Stackebrandtviridae</taxon>
        <taxon>Schenleyvirinae</taxon>
        <taxon>Leonardvirus</taxon>
        <taxon>Leonardvirus melbins</taxon>
    </lineage>
</organism>
<proteinExistence type="predicted"/>
<dbReference type="KEGG" id="vg:63027024"/>
<dbReference type="GeneID" id="63027024"/>
<gene>
    <name evidence="2" type="primary">86</name>
    <name evidence="2" type="ORF">SEA_MELBINS_86</name>
</gene>
<evidence type="ECO:0000313" key="2">
    <source>
        <dbReference type="EMBL" id="QGJ93640.1"/>
    </source>
</evidence>
<feature type="compositionally biased region" description="Basic and acidic residues" evidence="1">
    <location>
        <begin position="123"/>
        <end position="135"/>
    </location>
</feature>
<keyword evidence="3" id="KW-1185">Reference proteome</keyword>
<sequence length="157" mass="17826">MTIPIPFPPKASAVWHPGRVYVRARVRKPWEYRYIGPIAGRTDFVWQVWVHTPHDLHTGGEWRCTFETGTAWDARRRADRIVKLARQMHIEATSWPDALAWAAGLLNDDAAAVLRAQHARARRESTLRPDAHTDGNHIGLFQQASPSFGRSSAGIWD</sequence>
<dbReference type="Proteomes" id="UP000425543">
    <property type="component" value="Segment"/>
</dbReference>
<feature type="region of interest" description="Disordered" evidence="1">
    <location>
        <begin position="123"/>
        <end position="157"/>
    </location>
</feature>
<dbReference type="RefSeq" id="YP_010002474.1">
    <property type="nucleotide sequence ID" value="NC_053244.1"/>
</dbReference>
<evidence type="ECO:0000256" key="1">
    <source>
        <dbReference type="SAM" id="MobiDB-lite"/>
    </source>
</evidence>
<name>A0A649VMI7_9CAUD</name>
<protein>
    <submittedName>
        <fullName evidence="2">Uncharacterized protein</fullName>
    </submittedName>
</protein>
<dbReference type="EMBL" id="MN586028">
    <property type="protein sequence ID" value="QGJ93640.1"/>
    <property type="molecule type" value="Genomic_DNA"/>
</dbReference>